<dbReference type="RefSeq" id="XP_018693662.1">
    <property type="nucleotide sequence ID" value="XM_018836809.1"/>
</dbReference>
<sequence length="280" mass="32890">MAVLPLIHHPIPTLLRELPDPAPLPAYLFFTSHSGSATQVSPEGIFCGSWARPGAHFLKQWVHDTPEQHFANHFDKDSLYPTMFISTTPEFLRAVQIAVRHYRYGRHGIKITVIDVEKARQSYHDITNARDIVRRLNWDEEDAVKFKSEWLFLGRVKACAIVHQIDLDARFFEFLCRLFPTFNNELYLRELRSNIAKDFCISNPYPYEQPNQGKDDAEKCATLANRLGPWMREKGDVYEVIVRQIRSWKDDMMEAEIEADVEYRRDFQDTFNSWVHPVFW</sequence>
<dbReference type="Pfam" id="PF24494">
    <property type="entry name" value="DUF7587"/>
    <property type="match status" value="1"/>
</dbReference>
<dbReference type="Proteomes" id="UP000078343">
    <property type="component" value="Unassembled WGS sequence"/>
</dbReference>
<name>A0A178ZMN9_9EURO</name>
<reference evidence="2 3" key="1">
    <citation type="submission" date="2016-04" db="EMBL/GenBank/DDBJ databases">
        <title>Draft genome of Fonsecaea erecta CBS 125763.</title>
        <authorList>
            <person name="Weiss V.A."/>
            <person name="Vicente V.A."/>
            <person name="Raittz R.T."/>
            <person name="Moreno L.F."/>
            <person name="De Souza E.M."/>
            <person name="Pedrosa F.O."/>
            <person name="Steffens M.B."/>
            <person name="Faoro H."/>
            <person name="Tadra-Sfeir M.Z."/>
            <person name="Najafzadeh M.J."/>
            <person name="Felipe M.S."/>
            <person name="Teixeira M."/>
            <person name="Sun J."/>
            <person name="Xi L."/>
            <person name="Gomes R."/>
            <person name="De Azevedo C.M."/>
            <person name="Salgado C.G."/>
            <person name="Da Silva M.B."/>
            <person name="Nascimento M.F."/>
            <person name="Queiroz-Telles F."/>
            <person name="Attili D.S."/>
            <person name="Gorbushina A."/>
        </authorList>
    </citation>
    <scope>NUCLEOTIDE SEQUENCE [LARGE SCALE GENOMIC DNA]</scope>
    <source>
        <strain evidence="2 3">CBS 125763</strain>
    </source>
</reference>
<comment type="caution">
    <text evidence="2">The sequence shown here is derived from an EMBL/GenBank/DDBJ whole genome shotgun (WGS) entry which is preliminary data.</text>
</comment>
<dbReference type="InterPro" id="IPR056009">
    <property type="entry name" value="DUF7587"/>
</dbReference>
<organism evidence="2 3">
    <name type="scientific">Fonsecaea erecta</name>
    <dbReference type="NCBI Taxonomy" id="1367422"/>
    <lineage>
        <taxon>Eukaryota</taxon>
        <taxon>Fungi</taxon>
        <taxon>Dikarya</taxon>
        <taxon>Ascomycota</taxon>
        <taxon>Pezizomycotina</taxon>
        <taxon>Eurotiomycetes</taxon>
        <taxon>Chaetothyriomycetidae</taxon>
        <taxon>Chaetothyriales</taxon>
        <taxon>Herpotrichiellaceae</taxon>
        <taxon>Fonsecaea</taxon>
    </lineage>
</organism>
<dbReference type="AlphaFoldDB" id="A0A178ZMN9"/>
<evidence type="ECO:0000313" key="2">
    <source>
        <dbReference type="EMBL" id="OAP60295.1"/>
    </source>
</evidence>
<protein>
    <recommendedName>
        <fullName evidence="1">DUF7587 domain-containing protein</fullName>
    </recommendedName>
</protein>
<keyword evidence="3" id="KW-1185">Reference proteome</keyword>
<feature type="domain" description="DUF7587" evidence="1">
    <location>
        <begin position="24"/>
        <end position="168"/>
    </location>
</feature>
<gene>
    <name evidence="2" type="ORF">AYL99_05297</name>
</gene>
<proteinExistence type="predicted"/>
<accession>A0A178ZMN9</accession>
<dbReference type="OrthoDB" id="10385099at2759"/>
<evidence type="ECO:0000259" key="1">
    <source>
        <dbReference type="Pfam" id="PF24494"/>
    </source>
</evidence>
<dbReference type="EMBL" id="LVYI01000004">
    <property type="protein sequence ID" value="OAP60295.1"/>
    <property type="molecule type" value="Genomic_DNA"/>
</dbReference>
<dbReference type="GeneID" id="30009465"/>
<evidence type="ECO:0000313" key="3">
    <source>
        <dbReference type="Proteomes" id="UP000078343"/>
    </source>
</evidence>